<comment type="caution">
    <text evidence="2">The sequence shown here is derived from an EMBL/GenBank/DDBJ whole genome shotgun (WGS) entry which is preliminary data.</text>
</comment>
<evidence type="ECO:0000256" key="1">
    <source>
        <dbReference type="SAM" id="Phobius"/>
    </source>
</evidence>
<organism evidence="2 3">
    <name type="scientific">Paenibacillus xylanivorans</name>
    <dbReference type="NCBI Taxonomy" id="1705561"/>
    <lineage>
        <taxon>Bacteria</taxon>
        <taxon>Bacillati</taxon>
        <taxon>Bacillota</taxon>
        <taxon>Bacilli</taxon>
        <taxon>Bacillales</taxon>
        <taxon>Paenibacillaceae</taxon>
        <taxon>Paenibacillus</taxon>
    </lineage>
</organism>
<keyword evidence="1" id="KW-1133">Transmembrane helix</keyword>
<keyword evidence="3" id="KW-1185">Reference proteome</keyword>
<dbReference type="PATRIC" id="fig|1705561.3.peg.5974"/>
<keyword evidence="1" id="KW-0472">Membrane</keyword>
<evidence type="ECO:0000313" key="2">
    <source>
        <dbReference type="EMBL" id="KOY12953.1"/>
    </source>
</evidence>
<dbReference type="EMBL" id="LITU01000082">
    <property type="protein sequence ID" value="KOY12953.1"/>
    <property type="molecule type" value="Genomic_DNA"/>
</dbReference>
<accession>A0A0M9BIM1</accession>
<feature type="transmembrane region" description="Helical" evidence="1">
    <location>
        <begin position="67"/>
        <end position="86"/>
    </location>
</feature>
<proteinExistence type="predicted"/>
<dbReference type="Proteomes" id="UP000037688">
    <property type="component" value="Unassembled WGS sequence"/>
</dbReference>
<evidence type="ECO:0000313" key="3">
    <source>
        <dbReference type="Proteomes" id="UP000037688"/>
    </source>
</evidence>
<name>A0A0M9BIM1_9BACL</name>
<keyword evidence="1" id="KW-0812">Transmembrane</keyword>
<dbReference type="AlphaFoldDB" id="A0A0M9BIM1"/>
<feature type="non-terminal residue" evidence="2">
    <location>
        <position position="92"/>
    </location>
</feature>
<gene>
    <name evidence="2" type="ORF">AMS66_28350</name>
</gene>
<protein>
    <submittedName>
        <fullName evidence="2">Uncharacterized protein</fullName>
    </submittedName>
</protein>
<sequence>MQTGILEDKGNHQASLCSCTTRIRKHGINEGDEDKQQIMNQSRMRSMKDYSFMSNRYGSRPNLRANVWTRMSLGLIIIFSMSVMYYSSAVEA</sequence>
<reference evidence="2 3" key="1">
    <citation type="submission" date="2015-08" db="EMBL/GenBank/DDBJ databases">
        <title>Draft genome sequence of cellulolytic and xylanolytic Paenibacillus sp. A59, isolated from a decaying forest soil from Patagonia, Argentina.</title>
        <authorList>
            <person name="Ghio S."/>
            <person name="Caceres A.M."/>
            <person name="Talia P."/>
            <person name="Grasso D."/>
            <person name="Campos E."/>
        </authorList>
    </citation>
    <scope>NUCLEOTIDE SEQUENCE [LARGE SCALE GENOMIC DNA]</scope>
    <source>
        <strain evidence="2 3">A59</strain>
    </source>
</reference>